<feature type="chain" id="PRO_5047193546" description="Lipoprotein" evidence="2">
    <location>
        <begin position="21"/>
        <end position="228"/>
    </location>
</feature>
<organism evidence="3 4">
    <name type="scientific">Streptomyces rimosus subsp. rimosus</name>
    <dbReference type="NCBI Taxonomy" id="132474"/>
    <lineage>
        <taxon>Bacteria</taxon>
        <taxon>Bacillati</taxon>
        <taxon>Actinomycetota</taxon>
        <taxon>Actinomycetes</taxon>
        <taxon>Kitasatosporales</taxon>
        <taxon>Streptomycetaceae</taxon>
        <taxon>Streptomyces</taxon>
    </lineage>
</organism>
<feature type="region of interest" description="Disordered" evidence="1">
    <location>
        <begin position="38"/>
        <end position="81"/>
    </location>
</feature>
<protein>
    <recommendedName>
        <fullName evidence="5">Lipoprotein</fullName>
    </recommendedName>
</protein>
<accession>A0ABY3Z4H1</accession>
<proteinExistence type="predicted"/>
<keyword evidence="2" id="KW-0732">Signal</keyword>
<evidence type="ECO:0008006" key="5">
    <source>
        <dbReference type="Google" id="ProtNLM"/>
    </source>
</evidence>
<name>A0ABY3Z4H1_STRRM</name>
<evidence type="ECO:0000313" key="3">
    <source>
        <dbReference type="EMBL" id="UNZ04993.1"/>
    </source>
</evidence>
<feature type="signal peptide" evidence="2">
    <location>
        <begin position="1"/>
        <end position="20"/>
    </location>
</feature>
<dbReference type="GeneID" id="66855897"/>
<evidence type="ECO:0000256" key="2">
    <source>
        <dbReference type="SAM" id="SignalP"/>
    </source>
</evidence>
<evidence type="ECO:0000256" key="1">
    <source>
        <dbReference type="SAM" id="MobiDB-lite"/>
    </source>
</evidence>
<dbReference type="PROSITE" id="PS51257">
    <property type="entry name" value="PROKAR_LIPOPROTEIN"/>
    <property type="match status" value="1"/>
</dbReference>
<gene>
    <name evidence="3" type="ORF">SRIMR7_22835</name>
</gene>
<dbReference type="EMBL" id="CP094298">
    <property type="protein sequence ID" value="UNZ04993.1"/>
    <property type="molecule type" value="Genomic_DNA"/>
</dbReference>
<dbReference type="RefSeq" id="WP_003983169.1">
    <property type="nucleotide sequence ID" value="NZ_CP043497.1"/>
</dbReference>
<evidence type="ECO:0000313" key="4">
    <source>
        <dbReference type="Proteomes" id="UP000829494"/>
    </source>
</evidence>
<keyword evidence="4" id="KW-1185">Reference proteome</keyword>
<dbReference type="Proteomes" id="UP000829494">
    <property type="component" value="Chromosome"/>
</dbReference>
<reference evidence="3 4" key="1">
    <citation type="submission" date="2022-03" db="EMBL/GenBank/DDBJ databases">
        <title>Complete genome of Streptomyces rimosus ssp. rimosus R7 (=ATCC 10970).</title>
        <authorList>
            <person name="Beganovic S."/>
            <person name="Ruckert C."/>
            <person name="Busche T."/>
            <person name="Kalinowski J."/>
            <person name="Wittmann C."/>
        </authorList>
    </citation>
    <scope>NUCLEOTIDE SEQUENCE [LARGE SCALE GENOMIC DNA]</scope>
    <source>
        <strain evidence="3 4">R7</strain>
    </source>
</reference>
<sequence length="228" mass="24746">MLRHLPPPVRRALTAVPALALSVAAVCTLLSGCDGTGKPRSAGHAVAAAAPERLWPGRQLPPPLGKPDDPPKPMPLRSAPRVPSGDIRRVTALAVARAAVEDTGSTVGWDATTKGIKECRVIGRTPCPILAPHYRDLNGDGKDELLLGVEAEQRFLLLWAFTVRDGVITKVLDDWVRPLSVEVSGHDVTVREAAEKGGYDLRKVYSWDRRLQAMKERITEYVESGRGK</sequence>